<dbReference type="InterPro" id="IPR036928">
    <property type="entry name" value="AS_sf"/>
</dbReference>
<proteinExistence type="predicted"/>
<accession>A0ABW7XZH0</accession>
<dbReference type="Proteomes" id="UP001612415">
    <property type="component" value="Unassembled WGS sequence"/>
</dbReference>
<dbReference type="RefSeq" id="WP_398656296.1">
    <property type="nucleotide sequence ID" value="NZ_JBITDC010000004.1"/>
</dbReference>
<evidence type="ECO:0000313" key="2">
    <source>
        <dbReference type="EMBL" id="MFI5675504.1"/>
    </source>
</evidence>
<organism evidence="2 3">
    <name type="scientific">Streptomyces cellulosae</name>
    <dbReference type="NCBI Taxonomy" id="1968"/>
    <lineage>
        <taxon>Bacteria</taxon>
        <taxon>Bacillati</taxon>
        <taxon>Actinomycetota</taxon>
        <taxon>Actinomycetes</taxon>
        <taxon>Kitasatosporales</taxon>
        <taxon>Streptomycetaceae</taxon>
        <taxon>Streptomyces</taxon>
    </lineage>
</organism>
<evidence type="ECO:0000313" key="3">
    <source>
        <dbReference type="Proteomes" id="UP001612415"/>
    </source>
</evidence>
<evidence type="ECO:0000256" key="1">
    <source>
        <dbReference type="SAM" id="MobiDB-lite"/>
    </source>
</evidence>
<reference evidence="2 3" key="1">
    <citation type="submission" date="2024-10" db="EMBL/GenBank/DDBJ databases">
        <title>The Natural Products Discovery Center: Release of the First 8490 Sequenced Strains for Exploring Actinobacteria Biosynthetic Diversity.</title>
        <authorList>
            <person name="Kalkreuter E."/>
            <person name="Kautsar S.A."/>
            <person name="Yang D."/>
            <person name="Bader C.D."/>
            <person name="Teijaro C.N."/>
            <person name="Fluegel L."/>
            <person name="Davis C.M."/>
            <person name="Simpson J.R."/>
            <person name="Lauterbach L."/>
            <person name="Steele A.D."/>
            <person name="Gui C."/>
            <person name="Meng S."/>
            <person name="Li G."/>
            <person name="Viehrig K."/>
            <person name="Ye F."/>
            <person name="Su P."/>
            <person name="Kiefer A.F."/>
            <person name="Nichols A."/>
            <person name="Cepeda A.J."/>
            <person name="Yan W."/>
            <person name="Fan B."/>
            <person name="Jiang Y."/>
            <person name="Adhikari A."/>
            <person name="Zheng C.-J."/>
            <person name="Schuster L."/>
            <person name="Cowan T.M."/>
            <person name="Smanski M.J."/>
            <person name="Chevrette M.G."/>
            <person name="De Carvalho L.P.S."/>
            <person name="Shen B."/>
        </authorList>
    </citation>
    <scope>NUCLEOTIDE SEQUENCE [LARGE SCALE GENOMIC DNA]</scope>
    <source>
        <strain evidence="2 3">NPDC051599</strain>
    </source>
</reference>
<protein>
    <submittedName>
        <fullName evidence="2">Uncharacterized protein</fullName>
    </submittedName>
</protein>
<keyword evidence="3" id="KW-1185">Reference proteome</keyword>
<name>A0ABW7XZH0_STRCE</name>
<dbReference type="EMBL" id="JBITDC010000004">
    <property type="protein sequence ID" value="MFI5675504.1"/>
    <property type="molecule type" value="Genomic_DNA"/>
</dbReference>
<sequence>MRKDGLEAVHHLDFTEHEYQQARATDHRLSRAEGVDAVLRRYRLDALVMPTPGPPAKFDLIRSDGYAAPGRPPRSPDTRRSASRPASRSASRSA</sequence>
<feature type="region of interest" description="Disordered" evidence="1">
    <location>
        <begin position="56"/>
        <end position="94"/>
    </location>
</feature>
<dbReference type="Gene3D" id="3.90.1300.10">
    <property type="entry name" value="Amidase signature (AS) domain"/>
    <property type="match status" value="1"/>
</dbReference>
<gene>
    <name evidence="2" type="ORF">ACIA8P_12645</name>
</gene>
<comment type="caution">
    <text evidence="2">The sequence shown here is derived from an EMBL/GenBank/DDBJ whole genome shotgun (WGS) entry which is preliminary data.</text>
</comment>
<feature type="compositionally biased region" description="Low complexity" evidence="1">
    <location>
        <begin position="83"/>
        <end position="94"/>
    </location>
</feature>